<evidence type="ECO:0000313" key="3">
    <source>
        <dbReference type="Proteomes" id="UP001296104"/>
    </source>
</evidence>
<feature type="compositionally biased region" description="Basic and acidic residues" evidence="1">
    <location>
        <begin position="130"/>
        <end position="140"/>
    </location>
</feature>
<feature type="compositionally biased region" description="Polar residues" evidence="1">
    <location>
        <begin position="115"/>
        <end position="127"/>
    </location>
</feature>
<feature type="compositionally biased region" description="Polar residues" evidence="1">
    <location>
        <begin position="141"/>
        <end position="151"/>
    </location>
</feature>
<accession>A0AAI8YYI9</accession>
<protein>
    <submittedName>
        <fullName evidence="2">Uncharacterized protein</fullName>
    </submittedName>
</protein>
<evidence type="ECO:0000313" key="2">
    <source>
        <dbReference type="EMBL" id="CAK4007800.1"/>
    </source>
</evidence>
<feature type="compositionally biased region" description="Basic and acidic residues" evidence="1">
    <location>
        <begin position="104"/>
        <end position="114"/>
    </location>
</feature>
<feature type="region of interest" description="Disordered" evidence="1">
    <location>
        <begin position="104"/>
        <end position="152"/>
    </location>
</feature>
<gene>
    <name evidence="2" type="ORF">LECACI_7A004349</name>
</gene>
<dbReference type="AlphaFoldDB" id="A0AAI8YYI9"/>
<reference evidence="2" key="1">
    <citation type="submission" date="2023-11" db="EMBL/GenBank/DDBJ databases">
        <authorList>
            <person name="Alioto T."/>
            <person name="Alioto T."/>
            <person name="Gomez Garrido J."/>
        </authorList>
    </citation>
    <scope>NUCLEOTIDE SEQUENCE</scope>
</reference>
<keyword evidence="3" id="KW-1185">Reference proteome</keyword>
<sequence length="335" mass="37262">MASDLPTHYRYLPTFGLAPKTHCAAIIARTQTICRTRNPLRVSDKDLCTLADKIDQAVKTAEYDQVSKAVREYLDSLACKHHAGRQEIEQATYKFTCKLLGKEDEKRGSEEKNGDGTSPSQTDTSGSGEKPQRARLDDNSGSKSTVNTTGHDQIEPVQVNAIITNNSNNEKLPQQPAFPEFRGQAGEEDIHKYAMIVFNVLSGIGTLEQLEHYISDPRISFIMTELWQYHADRCSAETWNEFFGDLLSREPTEAMVPAEGSSPKEALRDANAIEVHQQQEDLDILLLHNEGAQGYVDVTGDANKENEDPVLQEFVQGGDYEADQDQTLARLGFGL</sequence>
<comment type="caution">
    <text evidence="2">The sequence shown here is derived from an EMBL/GenBank/DDBJ whole genome shotgun (WGS) entry which is preliminary data.</text>
</comment>
<organism evidence="2 3">
    <name type="scientific">Lecanosticta acicola</name>
    <dbReference type="NCBI Taxonomy" id="111012"/>
    <lineage>
        <taxon>Eukaryota</taxon>
        <taxon>Fungi</taxon>
        <taxon>Dikarya</taxon>
        <taxon>Ascomycota</taxon>
        <taxon>Pezizomycotina</taxon>
        <taxon>Dothideomycetes</taxon>
        <taxon>Dothideomycetidae</taxon>
        <taxon>Mycosphaerellales</taxon>
        <taxon>Mycosphaerellaceae</taxon>
        <taxon>Lecanosticta</taxon>
    </lineage>
</organism>
<evidence type="ECO:0000256" key="1">
    <source>
        <dbReference type="SAM" id="MobiDB-lite"/>
    </source>
</evidence>
<dbReference type="EMBL" id="CAVMBE010000023">
    <property type="protein sequence ID" value="CAK4007800.1"/>
    <property type="molecule type" value="Genomic_DNA"/>
</dbReference>
<proteinExistence type="predicted"/>
<dbReference type="Proteomes" id="UP001296104">
    <property type="component" value="Unassembled WGS sequence"/>
</dbReference>
<name>A0AAI8YYI9_9PEZI</name>